<reference evidence="2" key="2">
    <citation type="submission" date="2015-01" db="EMBL/GenBank/DDBJ databases">
        <title>Evolutionary Origins and Diversification of the Mycorrhizal Mutualists.</title>
        <authorList>
            <consortium name="DOE Joint Genome Institute"/>
            <consortium name="Mycorrhizal Genomics Consortium"/>
            <person name="Kohler A."/>
            <person name="Kuo A."/>
            <person name="Nagy L.G."/>
            <person name="Floudas D."/>
            <person name="Copeland A."/>
            <person name="Barry K.W."/>
            <person name="Cichocki N."/>
            <person name="Veneault-Fourrey C."/>
            <person name="LaButti K."/>
            <person name="Lindquist E.A."/>
            <person name="Lipzen A."/>
            <person name="Lundell T."/>
            <person name="Morin E."/>
            <person name="Murat C."/>
            <person name="Riley R."/>
            <person name="Ohm R."/>
            <person name="Sun H."/>
            <person name="Tunlid A."/>
            <person name="Henrissat B."/>
            <person name="Grigoriev I.V."/>
            <person name="Hibbett D.S."/>
            <person name="Martin F."/>
        </authorList>
    </citation>
    <scope>NUCLEOTIDE SEQUENCE [LARGE SCALE GENOMIC DNA]</scope>
    <source>
        <strain evidence="2">Marx 270</strain>
    </source>
</reference>
<protein>
    <submittedName>
        <fullName evidence="1">Uncharacterized protein</fullName>
    </submittedName>
</protein>
<proteinExistence type="predicted"/>
<dbReference type="InParanoid" id="A0A0C3PYN0"/>
<dbReference type="Proteomes" id="UP000054217">
    <property type="component" value="Unassembled WGS sequence"/>
</dbReference>
<dbReference type="AlphaFoldDB" id="A0A0C3PYN0"/>
<name>A0A0C3PYN0_PISTI</name>
<dbReference type="HOGENOM" id="CLU_148828_0_0_1"/>
<gene>
    <name evidence="1" type="ORF">M404DRAFT_18510</name>
</gene>
<evidence type="ECO:0000313" key="1">
    <source>
        <dbReference type="EMBL" id="KIO14329.1"/>
    </source>
</evidence>
<accession>A0A0C3PYN0</accession>
<keyword evidence="2" id="KW-1185">Reference proteome</keyword>
<reference evidence="1 2" key="1">
    <citation type="submission" date="2014-04" db="EMBL/GenBank/DDBJ databases">
        <authorList>
            <consortium name="DOE Joint Genome Institute"/>
            <person name="Kuo A."/>
            <person name="Kohler A."/>
            <person name="Costa M.D."/>
            <person name="Nagy L.G."/>
            <person name="Floudas D."/>
            <person name="Copeland A."/>
            <person name="Barry K.W."/>
            <person name="Cichocki N."/>
            <person name="Veneault-Fourrey C."/>
            <person name="LaButti K."/>
            <person name="Lindquist E.A."/>
            <person name="Lipzen A."/>
            <person name="Lundell T."/>
            <person name="Morin E."/>
            <person name="Murat C."/>
            <person name="Sun H."/>
            <person name="Tunlid A."/>
            <person name="Henrissat B."/>
            <person name="Grigoriev I.V."/>
            <person name="Hibbett D.S."/>
            <person name="Martin F."/>
            <person name="Nordberg H.P."/>
            <person name="Cantor M.N."/>
            <person name="Hua S.X."/>
        </authorList>
    </citation>
    <scope>NUCLEOTIDE SEQUENCE [LARGE SCALE GENOMIC DNA]</scope>
    <source>
        <strain evidence="1 2">Marx 270</strain>
    </source>
</reference>
<evidence type="ECO:0000313" key="2">
    <source>
        <dbReference type="Proteomes" id="UP000054217"/>
    </source>
</evidence>
<sequence>MPGHRYSDCEQVVMSSLPGEDVFSTRYDIWGFMFGPTSGPRRLSVHMSGHDNIWISGTQYLFAADVEVSTTRVEVGERLYIVFFDLARHQTQHQNTTYVFIRVCAAHLTPVNIRAEDDLQDILRVLLVLASRFPAIGGSMVSGELSSP</sequence>
<dbReference type="EMBL" id="KN831945">
    <property type="protein sequence ID" value="KIO14329.1"/>
    <property type="molecule type" value="Genomic_DNA"/>
</dbReference>
<organism evidence="1 2">
    <name type="scientific">Pisolithus tinctorius Marx 270</name>
    <dbReference type="NCBI Taxonomy" id="870435"/>
    <lineage>
        <taxon>Eukaryota</taxon>
        <taxon>Fungi</taxon>
        <taxon>Dikarya</taxon>
        <taxon>Basidiomycota</taxon>
        <taxon>Agaricomycotina</taxon>
        <taxon>Agaricomycetes</taxon>
        <taxon>Agaricomycetidae</taxon>
        <taxon>Boletales</taxon>
        <taxon>Sclerodermatineae</taxon>
        <taxon>Pisolithaceae</taxon>
        <taxon>Pisolithus</taxon>
    </lineage>
</organism>